<feature type="transmembrane region" description="Helical" evidence="1">
    <location>
        <begin position="147"/>
        <end position="180"/>
    </location>
</feature>
<accession>A0AAV6MP32</accession>
<dbReference type="Proteomes" id="UP000685013">
    <property type="component" value="Chromosome 13"/>
</dbReference>
<gene>
    <name evidence="2" type="ORF">SDJN03_19653</name>
</gene>
<sequence length="218" mass="23853">MGNCIVLPCVRSPQKKLRGIEKATDLATTVDSATECCNDHLLHDFSSSTRTSLQVGEVRDVVPCLKELEKLLVSSKIVYSDGAGARKVKIVVTKEQFKLLLANAKKLQSRHRFKASSSLIAIPLCFCFSISMDVQTKVLQNKDQITVVAAVSVVLSLFLAFFWPLFASTAALLVGMIAAFRGGFQVGTKIHGVRAAGEGILDYVAGRPEYGKNHYKYR</sequence>
<proteinExistence type="predicted"/>
<keyword evidence="1" id="KW-0812">Transmembrane</keyword>
<feature type="transmembrane region" description="Helical" evidence="1">
    <location>
        <begin position="115"/>
        <end position="135"/>
    </location>
</feature>
<organism evidence="2 3">
    <name type="scientific">Cucurbita argyrosperma subsp. sororia</name>
    <dbReference type="NCBI Taxonomy" id="37648"/>
    <lineage>
        <taxon>Eukaryota</taxon>
        <taxon>Viridiplantae</taxon>
        <taxon>Streptophyta</taxon>
        <taxon>Embryophyta</taxon>
        <taxon>Tracheophyta</taxon>
        <taxon>Spermatophyta</taxon>
        <taxon>Magnoliopsida</taxon>
        <taxon>eudicotyledons</taxon>
        <taxon>Gunneridae</taxon>
        <taxon>Pentapetalae</taxon>
        <taxon>rosids</taxon>
        <taxon>fabids</taxon>
        <taxon>Cucurbitales</taxon>
        <taxon>Cucurbitaceae</taxon>
        <taxon>Cucurbiteae</taxon>
        <taxon>Cucurbita</taxon>
    </lineage>
</organism>
<feature type="non-terminal residue" evidence="2">
    <location>
        <position position="1"/>
    </location>
</feature>
<evidence type="ECO:0000256" key="1">
    <source>
        <dbReference type="SAM" id="Phobius"/>
    </source>
</evidence>
<dbReference type="AlphaFoldDB" id="A0AAV6MP32"/>
<evidence type="ECO:0000313" key="2">
    <source>
        <dbReference type="EMBL" id="KAG6583721.1"/>
    </source>
</evidence>
<keyword evidence="1" id="KW-0472">Membrane</keyword>
<keyword evidence="1" id="KW-1133">Transmembrane helix</keyword>
<comment type="caution">
    <text evidence="2">The sequence shown here is derived from an EMBL/GenBank/DDBJ whole genome shotgun (WGS) entry which is preliminary data.</text>
</comment>
<reference evidence="2 3" key="1">
    <citation type="journal article" date="2021" name="Hortic Res">
        <title>The domestication of Cucurbita argyrosperma as revealed by the genome of its wild relative.</title>
        <authorList>
            <person name="Barrera-Redondo J."/>
            <person name="Sanchez-de la Vega G."/>
            <person name="Aguirre-Liguori J.A."/>
            <person name="Castellanos-Morales G."/>
            <person name="Gutierrez-Guerrero Y.T."/>
            <person name="Aguirre-Dugua X."/>
            <person name="Aguirre-Planter E."/>
            <person name="Tenaillon M.I."/>
            <person name="Lira-Saade R."/>
            <person name="Eguiarte L.E."/>
        </authorList>
    </citation>
    <scope>NUCLEOTIDE SEQUENCE [LARGE SCALE GENOMIC DNA]</scope>
    <source>
        <strain evidence="2">JBR-2021</strain>
    </source>
</reference>
<name>A0AAV6MP32_9ROSI</name>
<dbReference type="PANTHER" id="PTHR34125:SF7">
    <property type="entry name" value="TRANSMEMBRANE PROTEIN"/>
    <property type="match status" value="1"/>
</dbReference>
<dbReference type="EMBL" id="JAGKQH010000013">
    <property type="protein sequence ID" value="KAG6583721.1"/>
    <property type="molecule type" value="Genomic_DNA"/>
</dbReference>
<evidence type="ECO:0000313" key="3">
    <source>
        <dbReference type="Proteomes" id="UP000685013"/>
    </source>
</evidence>
<protein>
    <submittedName>
        <fullName evidence="2">Uncharacterized protein</fullName>
    </submittedName>
</protein>
<keyword evidence="3" id="KW-1185">Reference proteome</keyword>
<dbReference type="PANTHER" id="PTHR34125">
    <property type="entry name" value="OS01G0762900 PROTEIN"/>
    <property type="match status" value="1"/>
</dbReference>